<feature type="region of interest" description="Disordered" evidence="1">
    <location>
        <begin position="533"/>
        <end position="571"/>
    </location>
</feature>
<protein>
    <submittedName>
        <fullName evidence="2">Uncharacterized protein</fullName>
    </submittedName>
</protein>
<feature type="compositionally biased region" description="Polar residues" evidence="1">
    <location>
        <begin position="482"/>
        <end position="491"/>
    </location>
</feature>
<feature type="compositionally biased region" description="Low complexity" evidence="1">
    <location>
        <begin position="451"/>
        <end position="464"/>
    </location>
</feature>
<accession>A0ABD1Y571</accession>
<feature type="compositionally biased region" description="Basic and acidic residues" evidence="1">
    <location>
        <begin position="791"/>
        <end position="807"/>
    </location>
</feature>
<gene>
    <name evidence="2" type="ORF">R1flu_000997</name>
</gene>
<feature type="region of interest" description="Disordered" evidence="1">
    <location>
        <begin position="410"/>
        <end position="491"/>
    </location>
</feature>
<organism evidence="2 3">
    <name type="scientific">Riccia fluitans</name>
    <dbReference type="NCBI Taxonomy" id="41844"/>
    <lineage>
        <taxon>Eukaryota</taxon>
        <taxon>Viridiplantae</taxon>
        <taxon>Streptophyta</taxon>
        <taxon>Embryophyta</taxon>
        <taxon>Marchantiophyta</taxon>
        <taxon>Marchantiopsida</taxon>
        <taxon>Marchantiidae</taxon>
        <taxon>Marchantiales</taxon>
        <taxon>Ricciaceae</taxon>
        <taxon>Riccia</taxon>
    </lineage>
</organism>
<evidence type="ECO:0000313" key="2">
    <source>
        <dbReference type="EMBL" id="KAL2620792.1"/>
    </source>
</evidence>
<feature type="compositionally biased region" description="Low complexity" evidence="1">
    <location>
        <begin position="731"/>
        <end position="744"/>
    </location>
</feature>
<sequence>MRNMNWNCEIDRRYGRRRGGGQRVQARGVGGGEGVQTNKAGVAVPPGPADSSAENPEKGMKRGNVFNLLLNMMPTAQQPAPTSQPDHWAFLDQVDAPQWVDLAKEAALMGTLGSDDPWFYRSHAHHETSLARVGTTALAVQSTSLREKVRPPTIKKRNSAAVTKPKSSVKACLGSMKRISIVGLKEDRLSNRPRLGTSPRAPGKRALKGGIPRGRVAIPGSDSRSAVYEPAGTPRKRLLQAKLADPSVNSLRPSRSNRANRSSDFSTGRNDRSSQGSDPSVSRTDRLTSGSDPSLSDQSLCNYDSPIPALSTPAEDYRHACVLSSSDMTFCSSTEPSSTEPSPTPSASFAEGRIRLRASAQLSKPKGKIVARNLNAQSFSRQARSTIKDHESSASAKGVAGLEIIKVQEPSRDADSRVELYMEESKTSNVSDRDMPNGDAQQIGKSPAEITQQSTPTSTPSSTPRLKRKSLGSRVKQDGSGPPSSKKNGFSNSVLTQELVLPDKLYGSQATHPILEKLRRSWGSALRVKQRREAEANCASSTGDNLPHNSSALSVGEESSVPSGARSESSVNFEATVIPASLSVDSERGKSAVQIGSDPRAQHTVDPAVNFERLETQSQGEKISPRPESSTVQVTKTSRAAPGKLNKSKSLGSAASRERASSTPAKSALAQLQKSKTDVLPKSKKPVTSKELLTRTSLPKKGNKENLSLELSDKSMTASLDTDRKKRVPNPLLRTSTPTSTTRPQASGNSTASSQVSFSRTNPSARTSPATTGAKTAGSCRSRSLPSSAVRETETSRKSSEAQDRKVSSSAVLRGSASSVPTITKQKSEKFTQVQVPFKDKDSTTAAVPLRAGKSSSVSSAPDEPSGYTTENERKNRLSVQYEPRIHPAKFIREWESKSGKRYYDLQPGERQKVNQEITAAKEMAVSN</sequence>
<dbReference type="EMBL" id="JBHFFA010000006">
    <property type="protein sequence ID" value="KAL2620792.1"/>
    <property type="molecule type" value="Genomic_DNA"/>
</dbReference>
<feature type="region of interest" description="Disordered" evidence="1">
    <location>
        <begin position="17"/>
        <end position="60"/>
    </location>
</feature>
<feature type="region of interest" description="Disordered" evidence="1">
    <location>
        <begin position="190"/>
        <end position="301"/>
    </location>
</feature>
<feature type="compositionally biased region" description="Polar residues" evidence="1">
    <location>
        <begin position="560"/>
        <end position="571"/>
    </location>
</feature>
<evidence type="ECO:0000313" key="3">
    <source>
        <dbReference type="Proteomes" id="UP001605036"/>
    </source>
</evidence>
<evidence type="ECO:0000256" key="1">
    <source>
        <dbReference type="SAM" id="MobiDB-lite"/>
    </source>
</evidence>
<feature type="compositionally biased region" description="Polar residues" evidence="1">
    <location>
        <begin position="273"/>
        <end position="301"/>
    </location>
</feature>
<feature type="compositionally biased region" description="Polar residues" evidence="1">
    <location>
        <begin position="745"/>
        <end position="787"/>
    </location>
</feature>
<feature type="compositionally biased region" description="Polar residues" evidence="1">
    <location>
        <begin position="538"/>
        <end position="553"/>
    </location>
</feature>
<feature type="compositionally biased region" description="Polar residues" evidence="1">
    <location>
        <begin position="661"/>
        <end position="674"/>
    </location>
</feature>
<reference evidence="2 3" key="1">
    <citation type="submission" date="2024-09" db="EMBL/GenBank/DDBJ databases">
        <title>Chromosome-scale assembly of Riccia fluitans.</title>
        <authorList>
            <person name="Paukszto L."/>
            <person name="Sawicki J."/>
            <person name="Karawczyk K."/>
            <person name="Piernik-Szablinska J."/>
            <person name="Szczecinska M."/>
            <person name="Mazdziarz M."/>
        </authorList>
    </citation>
    <scope>NUCLEOTIDE SEQUENCE [LARGE SCALE GENOMIC DNA]</scope>
    <source>
        <strain evidence="2">Rf_01</strain>
        <tissue evidence="2">Aerial parts of the thallus</tissue>
    </source>
</reference>
<proteinExistence type="predicted"/>
<keyword evidence="3" id="KW-1185">Reference proteome</keyword>
<dbReference type="AlphaFoldDB" id="A0ABD1Y571"/>
<feature type="compositionally biased region" description="Low complexity" evidence="1">
    <location>
        <begin position="808"/>
        <end position="820"/>
    </location>
</feature>
<feature type="region of interest" description="Disordered" evidence="1">
    <location>
        <begin position="329"/>
        <end position="348"/>
    </location>
</feature>
<feature type="region of interest" description="Disordered" evidence="1">
    <location>
        <begin position="585"/>
        <end position="880"/>
    </location>
</feature>
<feature type="compositionally biased region" description="Polar residues" evidence="1">
    <location>
        <begin position="616"/>
        <end position="638"/>
    </location>
</feature>
<feature type="compositionally biased region" description="Polar residues" evidence="1">
    <location>
        <begin position="821"/>
        <end position="835"/>
    </location>
</feature>
<name>A0ABD1Y571_9MARC</name>
<feature type="compositionally biased region" description="Low complexity" evidence="1">
    <location>
        <begin position="332"/>
        <end position="341"/>
    </location>
</feature>
<feature type="compositionally biased region" description="Low complexity" evidence="1">
    <location>
        <begin position="249"/>
        <end position="266"/>
    </location>
</feature>
<dbReference type="Proteomes" id="UP001605036">
    <property type="component" value="Unassembled WGS sequence"/>
</dbReference>
<comment type="caution">
    <text evidence="2">The sequence shown here is derived from an EMBL/GenBank/DDBJ whole genome shotgun (WGS) entry which is preliminary data.</text>
</comment>
<feature type="compositionally biased region" description="Basic and acidic residues" evidence="1">
    <location>
        <begin position="410"/>
        <end position="436"/>
    </location>
</feature>